<feature type="region of interest" description="Disordered" evidence="1">
    <location>
        <begin position="1"/>
        <end position="115"/>
    </location>
</feature>
<keyword evidence="2" id="KW-1133">Transmembrane helix</keyword>
<evidence type="ECO:0000256" key="2">
    <source>
        <dbReference type="SAM" id="Phobius"/>
    </source>
</evidence>
<evidence type="ECO:0000313" key="3">
    <source>
        <dbReference type="EMBL" id="KAK1417566.1"/>
    </source>
</evidence>
<evidence type="ECO:0000313" key="4">
    <source>
        <dbReference type="Proteomes" id="UP001229421"/>
    </source>
</evidence>
<feature type="compositionally biased region" description="Polar residues" evidence="1">
    <location>
        <begin position="58"/>
        <end position="69"/>
    </location>
</feature>
<protein>
    <submittedName>
        <fullName evidence="3">Uncharacterized protein</fullName>
    </submittedName>
</protein>
<dbReference type="AlphaFoldDB" id="A0AAD8KAJ8"/>
<dbReference type="Proteomes" id="UP001229421">
    <property type="component" value="Unassembled WGS sequence"/>
</dbReference>
<feature type="compositionally biased region" description="Polar residues" evidence="1">
    <location>
        <begin position="86"/>
        <end position="104"/>
    </location>
</feature>
<comment type="caution">
    <text evidence="3">The sequence shown here is derived from an EMBL/GenBank/DDBJ whole genome shotgun (WGS) entry which is preliminary data.</text>
</comment>
<feature type="transmembrane region" description="Helical" evidence="2">
    <location>
        <begin position="530"/>
        <end position="547"/>
    </location>
</feature>
<feature type="compositionally biased region" description="Basic and acidic residues" evidence="1">
    <location>
        <begin position="72"/>
        <end position="81"/>
    </location>
</feature>
<feature type="compositionally biased region" description="Polar residues" evidence="1">
    <location>
        <begin position="19"/>
        <end position="38"/>
    </location>
</feature>
<sequence length="641" mass="71906">MQSNRSPSPLSSRNCKNPAMNTTTRCSFNGRPNTNPKTSYPPIPAANTPTATTDPTKRNSIVRKSTGSLFQDGKENHKDALRSPAKTGSKNFMSPTISAASKFTPSPRKRILGEKNDVTRTSIQFLDKDKDSDFRSEAATFDQTIKMNDDLKGVEQKETVSEVTLSSTDESFEMLSGCTEETDVVSIRAFCSSPITSPAVDCEPRVPPYDPKDNFCSPRPRFLHYKPNPRIEKFLNKDGSDDSGEDDVGRLEGSFIMSESSDTEVEEQEQECESGDSVHGSLEFVSEKVLEEEKLDSKVGRKSKGWFFTGSKTIWFTFLMFLVLGCSVSLTDYSPLIKLPVYKDVGFSEIYHESLKFVEFAKEHFDVLAEDLKNWSIDFVSYISHQKSQLFPSDKDMPIVFFNLTTSVQEEFMFNRHIGTDYIQEIKVSEEEMRDETEMIEEEEEDDDFAEMEVDDDIDVTDEAVNDQPNDIQSYDDDAGFVESKSEPIYKAQSESVVNDLEIASDVADSEPIYKAQSETAMNDLDKICLAGFPIVILAGCAIFYTLSKRKSNVKKPATIRVADDVTCKEESSCSSSVGNEHKKKTSNNKRESVAISSSDFSMGCSYGSFTTFERIPIKKKDEVILTPIRRSSRLLKNQVS</sequence>
<name>A0AAD8KAJ8_TARER</name>
<proteinExistence type="predicted"/>
<keyword evidence="4" id="KW-1185">Reference proteome</keyword>
<organism evidence="3 4">
    <name type="scientific">Tagetes erecta</name>
    <name type="common">African marigold</name>
    <dbReference type="NCBI Taxonomy" id="13708"/>
    <lineage>
        <taxon>Eukaryota</taxon>
        <taxon>Viridiplantae</taxon>
        <taxon>Streptophyta</taxon>
        <taxon>Embryophyta</taxon>
        <taxon>Tracheophyta</taxon>
        <taxon>Spermatophyta</taxon>
        <taxon>Magnoliopsida</taxon>
        <taxon>eudicotyledons</taxon>
        <taxon>Gunneridae</taxon>
        <taxon>Pentapetalae</taxon>
        <taxon>asterids</taxon>
        <taxon>campanulids</taxon>
        <taxon>Asterales</taxon>
        <taxon>Asteraceae</taxon>
        <taxon>Asteroideae</taxon>
        <taxon>Heliantheae alliance</taxon>
        <taxon>Tageteae</taxon>
        <taxon>Tagetes</taxon>
    </lineage>
</organism>
<evidence type="ECO:0000256" key="1">
    <source>
        <dbReference type="SAM" id="MobiDB-lite"/>
    </source>
</evidence>
<dbReference type="EMBL" id="JAUHHV010000007">
    <property type="protein sequence ID" value="KAK1417566.1"/>
    <property type="molecule type" value="Genomic_DNA"/>
</dbReference>
<feature type="compositionally biased region" description="Low complexity" evidence="1">
    <location>
        <begin position="45"/>
        <end position="54"/>
    </location>
</feature>
<gene>
    <name evidence="3" type="ORF">QVD17_26695</name>
</gene>
<feature type="compositionally biased region" description="Low complexity" evidence="1">
    <location>
        <begin position="1"/>
        <end position="14"/>
    </location>
</feature>
<accession>A0AAD8KAJ8</accession>
<dbReference type="PANTHER" id="PTHR34775">
    <property type="entry name" value="TRANSMEMBRANE PROTEIN"/>
    <property type="match status" value="1"/>
</dbReference>
<keyword evidence="2" id="KW-0812">Transmembrane</keyword>
<keyword evidence="2" id="KW-0472">Membrane</keyword>
<reference evidence="3" key="1">
    <citation type="journal article" date="2023" name="bioRxiv">
        <title>Improved chromosome-level genome assembly for marigold (Tagetes erecta).</title>
        <authorList>
            <person name="Jiang F."/>
            <person name="Yuan L."/>
            <person name="Wang S."/>
            <person name="Wang H."/>
            <person name="Xu D."/>
            <person name="Wang A."/>
            <person name="Fan W."/>
        </authorList>
    </citation>
    <scope>NUCLEOTIDE SEQUENCE</scope>
    <source>
        <strain evidence="3">WSJ</strain>
        <tissue evidence="3">Leaf</tissue>
    </source>
</reference>
<dbReference type="PANTHER" id="PTHR34775:SF4">
    <property type="entry name" value="TRANSMEMBRANE PROTEIN"/>
    <property type="match status" value="1"/>
</dbReference>